<dbReference type="Proteomes" id="UP000282469">
    <property type="component" value="Segment"/>
</dbReference>
<dbReference type="EMBL" id="KU050077">
    <property type="protein sequence ID" value="AMB48665.1"/>
    <property type="molecule type" value="Genomic_DNA"/>
</dbReference>
<evidence type="ECO:0000313" key="1">
    <source>
        <dbReference type="EMBL" id="AMB48665.1"/>
    </source>
</evidence>
<reference evidence="1 2" key="1">
    <citation type="journal article" date="2016" name="J. Gen. Virol.">
        <title>Comprehensive annotation of Glossina pallidipes salivary gland hypertrophy virus from Ethiopian tsetse flies: a proteogenomics approach.</title>
        <authorList>
            <person name="Abd-Alla A.M."/>
            <person name="Kariithi H.M."/>
            <person name="Cousserans F."/>
            <person name="Parker N.J."/>
            <person name="Ince I.A."/>
            <person name="Scully E.D."/>
            <person name="Boeren S."/>
            <person name="Geib S.M."/>
            <person name="Mekonnen S."/>
            <person name="Vlak J.M."/>
            <person name="Parker A.G."/>
            <person name="Vreysen M.J."/>
            <person name="Bergoin M."/>
        </authorList>
    </citation>
    <scope>NUCLEOTIDE SEQUENCE [LARGE SCALE GENOMIC DNA]</scope>
    <source>
        <strain evidence="1 2">Ethiopian</strain>
    </source>
</reference>
<evidence type="ECO:0000313" key="2">
    <source>
        <dbReference type="Proteomes" id="UP000282469"/>
    </source>
</evidence>
<name>A0A0Y0M3E6_GHVS</name>
<sequence length="65" mass="7757">MIVQEKVLLFKIKTLNIINNKMKILMKHNKLTTHCFVFIMYGTHENRVDNFTHIIIQLCKKIISN</sequence>
<accession>A0A0Y0M3E6</accession>
<gene>
    <name evidence="1" type="ORF">GpSGHVEth061</name>
</gene>
<organism evidence="1 2">
    <name type="scientific">Glossina hytrovirus (isolate Glossina pallidipes/Ethiopia/Seibersdorf/-)</name>
    <name type="common">GHV</name>
    <dbReference type="NCBI Taxonomy" id="379529"/>
    <lineage>
        <taxon>Viruses</taxon>
        <taxon>Viruses incertae sedis</taxon>
        <taxon>Naldaviricetes</taxon>
        <taxon>Lefavirales</taxon>
        <taxon>Hytrosaviridae</taxon>
        <taxon>Glossinavirus</taxon>
        <taxon>Glossinavirus glopallidipedis</taxon>
    </lineage>
</organism>
<proteinExistence type="predicted"/>
<organismHost>
    <name type="scientific">Glossina</name>
    <name type="common">tsetse flies</name>
    <dbReference type="NCBI Taxonomy" id="7393"/>
</organismHost>
<protein>
    <submittedName>
        <fullName evidence="1">Uncharacterized protein</fullName>
    </submittedName>
</protein>